<organism evidence="1 2">
    <name type="scientific">Ditylenchus destructor</name>
    <dbReference type="NCBI Taxonomy" id="166010"/>
    <lineage>
        <taxon>Eukaryota</taxon>
        <taxon>Metazoa</taxon>
        <taxon>Ecdysozoa</taxon>
        <taxon>Nematoda</taxon>
        <taxon>Chromadorea</taxon>
        <taxon>Rhabditida</taxon>
        <taxon>Tylenchina</taxon>
        <taxon>Tylenchomorpha</taxon>
        <taxon>Sphaerularioidea</taxon>
        <taxon>Anguinidae</taxon>
        <taxon>Anguininae</taxon>
        <taxon>Ditylenchus</taxon>
    </lineage>
</organism>
<accession>A0AAD4MH74</accession>
<keyword evidence="2" id="KW-1185">Reference proteome</keyword>
<evidence type="ECO:0000313" key="2">
    <source>
        <dbReference type="Proteomes" id="UP001201812"/>
    </source>
</evidence>
<dbReference type="EMBL" id="JAKKPZ010000842">
    <property type="protein sequence ID" value="KAI1691987.1"/>
    <property type="molecule type" value="Genomic_DNA"/>
</dbReference>
<reference evidence="1" key="1">
    <citation type="submission" date="2022-01" db="EMBL/GenBank/DDBJ databases">
        <title>Genome Sequence Resource for Two Populations of Ditylenchus destructor, the Migratory Endoparasitic Phytonematode.</title>
        <authorList>
            <person name="Zhang H."/>
            <person name="Lin R."/>
            <person name="Xie B."/>
        </authorList>
    </citation>
    <scope>NUCLEOTIDE SEQUENCE</scope>
    <source>
        <strain evidence="1">BazhouSP</strain>
    </source>
</reference>
<gene>
    <name evidence="1" type="ORF">DdX_21500</name>
</gene>
<proteinExistence type="predicted"/>
<comment type="caution">
    <text evidence="1">The sequence shown here is derived from an EMBL/GenBank/DDBJ whole genome shotgun (WGS) entry which is preliminary data.</text>
</comment>
<evidence type="ECO:0000313" key="1">
    <source>
        <dbReference type="EMBL" id="KAI1691987.1"/>
    </source>
</evidence>
<dbReference type="Proteomes" id="UP001201812">
    <property type="component" value="Unassembled WGS sequence"/>
</dbReference>
<protein>
    <recommendedName>
        <fullName evidence="3">PilZ domain-containing protein</fullName>
    </recommendedName>
</protein>
<dbReference type="SUPFAM" id="SSF141371">
    <property type="entry name" value="PilZ domain-like"/>
    <property type="match status" value="1"/>
</dbReference>
<evidence type="ECO:0008006" key="3">
    <source>
        <dbReference type="Google" id="ProtNLM"/>
    </source>
</evidence>
<dbReference type="AlphaFoldDB" id="A0AAD4MH74"/>
<sequence length="143" mass="15760">MSIGSDPRPSGGLYERKWERFAVNRQGMLLTVGFDLVAPKTRSCKLVDVSLGGASFVVTTTIGLPLHYYLSVVGVASRIGCAEVYRNDNRVGVQFIKEIDEELLHTIVRSDYFTGGVNARPQKDERRYMAGVEKKSGIGFAVT</sequence>
<name>A0AAD4MH74_9BILA</name>